<dbReference type="AlphaFoldDB" id="A0AAN9VQV0"/>
<dbReference type="InterPro" id="IPR033116">
    <property type="entry name" value="TRYPSIN_SER"/>
</dbReference>
<protein>
    <recommendedName>
        <fullName evidence="6">Peptidase S1 domain-containing protein</fullName>
    </recommendedName>
</protein>
<dbReference type="SUPFAM" id="SSF50494">
    <property type="entry name" value="Trypsin-like serine proteases"/>
    <property type="match status" value="1"/>
</dbReference>
<comment type="similarity">
    <text evidence="1">Belongs to the peptidase S1 family.</text>
</comment>
<keyword evidence="8" id="KW-1185">Reference proteome</keyword>
<dbReference type="GO" id="GO:0004252">
    <property type="term" value="F:serine-type endopeptidase activity"/>
    <property type="evidence" value="ECO:0007669"/>
    <property type="project" value="InterPro"/>
</dbReference>
<gene>
    <name evidence="7" type="ORF">R5R35_010570</name>
</gene>
<evidence type="ECO:0000313" key="7">
    <source>
        <dbReference type="EMBL" id="KAK7794878.1"/>
    </source>
</evidence>
<dbReference type="Proteomes" id="UP001378592">
    <property type="component" value="Unassembled WGS sequence"/>
</dbReference>
<evidence type="ECO:0000256" key="2">
    <source>
        <dbReference type="ARBA" id="ARBA00022670"/>
    </source>
</evidence>
<dbReference type="Pfam" id="PF00089">
    <property type="entry name" value="Trypsin"/>
    <property type="match status" value="1"/>
</dbReference>
<dbReference type="PANTHER" id="PTHR24276">
    <property type="entry name" value="POLYSERASE-RELATED"/>
    <property type="match status" value="1"/>
</dbReference>
<dbReference type="FunFam" id="2.40.10.10:FF:000010">
    <property type="entry name" value="Kallikrein related peptidase 11"/>
    <property type="match status" value="1"/>
</dbReference>
<reference evidence="7 8" key="1">
    <citation type="submission" date="2024-03" db="EMBL/GenBank/DDBJ databases">
        <title>The genome assembly and annotation of the cricket Gryllus longicercus Weissman &amp; Gray.</title>
        <authorList>
            <person name="Szrajer S."/>
            <person name="Gray D."/>
            <person name="Ylla G."/>
        </authorList>
    </citation>
    <scope>NUCLEOTIDE SEQUENCE [LARGE SCALE GENOMIC DNA]</scope>
    <source>
        <strain evidence="7">DAG 2021-001</strain>
        <tissue evidence="7">Whole body minus gut</tissue>
    </source>
</reference>
<evidence type="ECO:0000256" key="4">
    <source>
        <dbReference type="ARBA" id="ARBA00022825"/>
    </source>
</evidence>
<evidence type="ECO:0000259" key="6">
    <source>
        <dbReference type="PROSITE" id="PS50240"/>
    </source>
</evidence>
<evidence type="ECO:0000256" key="3">
    <source>
        <dbReference type="ARBA" id="ARBA00022801"/>
    </source>
</evidence>
<dbReference type="EMBL" id="JAZDUA010000313">
    <property type="protein sequence ID" value="KAK7794878.1"/>
    <property type="molecule type" value="Genomic_DNA"/>
</dbReference>
<dbReference type="Gene3D" id="2.40.10.10">
    <property type="entry name" value="Trypsin-like serine proteases"/>
    <property type="match status" value="1"/>
</dbReference>
<evidence type="ECO:0000313" key="8">
    <source>
        <dbReference type="Proteomes" id="UP001378592"/>
    </source>
</evidence>
<keyword evidence="4" id="KW-0720">Serine protease</keyword>
<dbReference type="GO" id="GO:0006508">
    <property type="term" value="P:proteolysis"/>
    <property type="evidence" value="ECO:0007669"/>
    <property type="project" value="UniProtKB-KW"/>
</dbReference>
<sequence length="181" mass="18362">MVYSTSGYTVRAGTSTRNSGGTVYSVFNVISHSSYNSRTTDYDVAVIRISGSFTLGSNVKAVGLAISAPASGASAVVTGWGTTTEGGSAANTLQYVTVPIVANSACNSYYGSGSITARMVCAGYTSGGRDACQGDSGGPLVSGGVQVGIVSWGYGCARPNYPGVYTNVAHFRSWISSNTGV</sequence>
<dbReference type="PROSITE" id="PS00135">
    <property type="entry name" value="TRYPSIN_SER"/>
    <property type="match status" value="1"/>
</dbReference>
<keyword evidence="3" id="KW-0378">Hydrolase</keyword>
<dbReference type="InterPro" id="IPR001254">
    <property type="entry name" value="Trypsin_dom"/>
</dbReference>
<evidence type="ECO:0000256" key="1">
    <source>
        <dbReference type="ARBA" id="ARBA00007664"/>
    </source>
</evidence>
<keyword evidence="5" id="KW-1015">Disulfide bond</keyword>
<feature type="domain" description="Peptidase S1" evidence="6">
    <location>
        <begin position="1"/>
        <end position="180"/>
    </location>
</feature>
<dbReference type="SMART" id="SM00020">
    <property type="entry name" value="Tryp_SPc"/>
    <property type="match status" value="1"/>
</dbReference>
<keyword evidence="2" id="KW-0645">Protease</keyword>
<dbReference type="InterPro" id="IPR050430">
    <property type="entry name" value="Peptidase_S1"/>
</dbReference>
<evidence type="ECO:0000256" key="5">
    <source>
        <dbReference type="ARBA" id="ARBA00023157"/>
    </source>
</evidence>
<proteinExistence type="inferred from homology"/>
<dbReference type="PANTHER" id="PTHR24276:SF91">
    <property type="entry name" value="AT26814P-RELATED"/>
    <property type="match status" value="1"/>
</dbReference>
<dbReference type="CDD" id="cd00190">
    <property type="entry name" value="Tryp_SPc"/>
    <property type="match status" value="1"/>
</dbReference>
<dbReference type="InterPro" id="IPR043504">
    <property type="entry name" value="Peptidase_S1_PA_chymotrypsin"/>
</dbReference>
<dbReference type="InterPro" id="IPR001314">
    <property type="entry name" value="Peptidase_S1A"/>
</dbReference>
<comment type="caution">
    <text evidence="7">The sequence shown here is derived from an EMBL/GenBank/DDBJ whole genome shotgun (WGS) entry which is preliminary data.</text>
</comment>
<dbReference type="PRINTS" id="PR00722">
    <property type="entry name" value="CHYMOTRYPSIN"/>
</dbReference>
<organism evidence="7 8">
    <name type="scientific">Gryllus longicercus</name>
    <dbReference type="NCBI Taxonomy" id="2509291"/>
    <lineage>
        <taxon>Eukaryota</taxon>
        <taxon>Metazoa</taxon>
        <taxon>Ecdysozoa</taxon>
        <taxon>Arthropoda</taxon>
        <taxon>Hexapoda</taxon>
        <taxon>Insecta</taxon>
        <taxon>Pterygota</taxon>
        <taxon>Neoptera</taxon>
        <taxon>Polyneoptera</taxon>
        <taxon>Orthoptera</taxon>
        <taxon>Ensifera</taxon>
        <taxon>Gryllidea</taxon>
        <taxon>Grylloidea</taxon>
        <taxon>Gryllidae</taxon>
        <taxon>Gryllinae</taxon>
        <taxon>Gryllus</taxon>
    </lineage>
</organism>
<accession>A0AAN9VQV0</accession>
<dbReference type="InterPro" id="IPR009003">
    <property type="entry name" value="Peptidase_S1_PA"/>
</dbReference>
<dbReference type="PROSITE" id="PS50240">
    <property type="entry name" value="TRYPSIN_DOM"/>
    <property type="match status" value="1"/>
</dbReference>
<name>A0AAN9VQV0_9ORTH</name>